<dbReference type="RefSeq" id="WP_344149711.1">
    <property type="nucleotide sequence ID" value="NZ_BAAANF010000008.1"/>
</dbReference>
<dbReference type="Pfam" id="PF00561">
    <property type="entry name" value="Abhydrolase_1"/>
    <property type="match status" value="1"/>
</dbReference>
<accession>A0ABP4T020</accession>
<dbReference type="SUPFAM" id="SSF53474">
    <property type="entry name" value="alpha/beta-Hydrolases"/>
    <property type="match status" value="1"/>
</dbReference>
<name>A0ABP4T020_9ACTN</name>
<organism evidence="2 3">
    <name type="scientific">Kribbella yunnanensis</name>
    <dbReference type="NCBI Taxonomy" id="190194"/>
    <lineage>
        <taxon>Bacteria</taxon>
        <taxon>Bacillati</taxon>
        <taxon>Actinomycetota</taxon>
        <taxon>Actinomycetes</taxon>
        <taxon>Propionibacteriales</taxon>
        <taxon>Kribbellaceae</taxon>
        <taxon>Kribbella</taxon>
    </lineage>
</organism>
<feature type="domain" description="AB hydrolase-1" evidence="1">
    <location>
        <begin position="28"/>
        <end position="292"/>
    </location>
</feature>
<keyword evidence="3" id="KW-1185">Reference proteome</keyword>
<gene>
    <name evidence="2" type="ORF">GCM10009745_24970</name>
</gene>
<evidence type="ECO:0000313" key="3">
    <source>
        <dbReference type="Proteomes" id="UP001500280"/>
    </source>
</evidence>
<sequence>MDLAVDGVRVPDGRWVELWDGGAPGGTPVIFLAGCPDTRHAAYSGVEAARRRDVRLVGVNRPGYGRSTSHASTHLSVADDVVAVADALGIERFAVAGMSIGGPYAVACAVRHPDRVTALGVLAGPASVPELDPPYHRDNLEPDAQSFFERLAQSTPEEAVELMRPDFLAYVAQLNPADPDDESLVRRFLAELDPHDAGVLRGATGEVDGLRLGSDRAIAAAVREALANPDGYLRDAAISFRAWDFRPEEVRCPTHLWYGEHDANASARNGQWLADRIPGAALVVHPQTTHLAVLHEHWPAVLAALSGHAESGR</sequence>
<dbReference type="Proteomes" id="UP001500280">
    <property type="component" value="Unassembled WGS sequence"/>
</dbReference>
<protein>
    <submittedName>
        <fullName evidence="2">Alpha/beta hydrolase</fullName>
    </submittedName>
</protein>
<proteinExistence type="predicted"/>
<dbReference type="EMBL" id="BAAANF010000008">
    <property type="protein sequence ID" value="GAA1680045.1"/>
    <property type="molecule type" value="Genomic_DNA"/>
</dbReference>
<keyword evidence="2" id="KW-0378">Hydrolase</keyword>
<dbReference type="InterPro" id="IPR000073">
    <property type="entry name" value="AB_hydrolase_1"/>
</dbReference>
<dbReference type="PRINTS" id="PR00111">
    <property type="entry name" value="ABHYDROLASE"/>
</dbReference>
<dbReference type="PANTHER" id="PTHR43433">
    <property type="entry name" value="HYDROLASE, ALPHA/BETA FOLD FAMILY PROTEIN"/>
    <property type="match status" value="1"/>
</dbReference>
<reference evidence="3" key="1">
    <citation type="journal article" date="2019" name="Int. J. Syst. Evol. Microbiol.">
        <title>The Global Catalogue of Microorganisms (GCM) 10K type strain sequencing project: providing services to taxonomists for standard genome sequencing and annotation.</title>
        <authorList>
            <consortium name="The Broad Institute Genomics Platform"/>
            <consortium name="The Broad Institute Genome Sequencing Center for Infectious Disease"/>
            <person name="Wu L."/>
            <person name="Ma J."/>
        </authorList>
    </citation>
    <scope>NUCLEOTIDE SEQUENCE [LARGE SCALE GENOMIC DNA]</scope>
    <source>
        <strain evidence="3">JCM 14307</strain>
    </source>
</reference>
<evidence type="ECO:0000313" key="2">
    <source>
        <dbReference type="EMBL" id="GAA1680045.1"/>
    </source>
</evidence>
<evidence type="ECO:0000259" key="1">
    <source>
        <dbReference type="Pfam" id="PF00561"/>
    </source>
</evidence>
<dbReference type="Gene3D" id="3.40.50.1820">
    <property type="entry name" value="alpha/beta hydrolase"/>
    <property type="match status" value="1"/>
</dbReference>
<dbReference type="InterPro" id="IPR029058">
    <property type="entry name" value="AB_hydrolase_fold"/>
</dbReference>
<dbReference type="GO" id="GO:0016787">
    <property type="term" value="F:hydrolase activity"/>
    <property type="evidence" value="ECO:0007669"/>
    <property type="project" value="UniProtKB-KW"/>
</dbReference>
<dbReference type="PANTHER" id="PTHR43433:SF10">
    <property type="entry name" value="AB HYDROLASE-1 DOMAIN-CONTAINING PROTEIN"/>
    <property type="match status" value="1"/>
</dbReference>
<dbReference type="InterPro" id="IPR050471">
    <property type="entry name" value="AB_hydrolase"/>
</dbReference>
<comment type="caution">
    <text evidence="2">The sequence shown here is derived from an EMBL/GenBank/DDBJ whole genome shotgun (WGS) entry which is preliminary data.</text>
</comment>